<reference evidence="3" key="1">
    <citation type="submission" date="2017-02" db="EMBL/GenBank/DDBJ databases">
        <authorList>
            <person name="Varghese N."/>
            <person name="Submissions S."/>
        </authorList>
    </citation>
    <scope>NUCLEOTIDE SEQUENCE [LARGE SCALE GENOMIC DNA]</scope>
    <source>
        <strain evidence="3">VKM Ac-2052</strain>
    </source>
</reference>
<evidence type="ECO:0000259" key="1">
    <source>
        <dbReference type="PROSITE" id="PS50943"/>
    </source>
</evidence>
<dbReference type="SUPFAM" id="SSF47413">
    <property type="entry name" value="lambda repressor-like DNA-binding domains"/>
    <property type="match status" value="1"/>
</dbReference>
<proteinExistence type="predicted"/>
<dbReference type="EMBL" id="FUYG01000011">
    <property type="protein sequence ID" value="SKB02089.1"/>
    <property type="molecule type" value="Genomic_DNA"/>
</dbReference>
<dbReference type="PROSITE" id="PS50943">
    <property type="entry name" value="HTH_CROC1"/>
    <property type="match status" value="1"/>
</dbReference>
<dbReference type="PANTHER" id="PTHR35010:SF2">
    <property type="entry name" value="BLL4672 PROTEIN"/>
    <property type="match status" value="1"/>
</dbReference>
<dbReference type="GO" id="GO:0003677">
    <property type="term" value="F:DNA binding"/>
    <property type="evidence" value="ECO:0007669"/>
    <property type="project" value="InterPro"/>
</dbReference>
<feature type="domain" description="HTH cro/C1-type" evidence="1">
    <location>
        <begin position="53"/>
        <end position="100"/>
    </location>
</feature>
<evidence type="ECO:0000313" key="3">
    <source>
        <dbReference type="Proteomes" id="UP000189735"/>
    </source>
</evidence>
<gene>
    <name evidence="2" type="ORF">SAMN06295879_3429</name>
</gene>
<dbReference type="Gene3D" id="3.30.450.180">
    <property type="match status" value="1"/>
</dbReference>
<dbReference type="Proteomes" id="UP000189735">
    <property type="component" value="Unassembled WGS sequence"/>
</dbReference>
<organism evidence="2 3">
    <name type="scientific">Agreia bicolorata</name>
    <dbReference type="NCBI Taxonomy" id="110935"/>
    <lineage>
        <taxon>Bacteria</taxon>
        <taxon>Bacillati</taxon>
        <taxon>Actinomycetota</taxon>
        <taxon>Actinomycetes</taxon>
        <taxon>Micrococcales</taxon>
        <taxon>Microbacteriaceae</taxon>
        <taxon>Agreia</taxon>
    </lineage>
</organism>
<dbReference type="InterPro" id="IPR010982">
    <property type="entry name" value="Lambda_DNA-bd_dom_sf"/>
</dbReference>
<dbReference type="PANTHER" id="PTHR35010">
    <property type="entry name" value="BLL4672 PROTEIN-RELATED"/>
    <property type="match status" value="1"/>
</dbReference>
<dbReference type="InterPro" id="IPR001387">
    <property type="entry name" value="Cro/C1-type_HTH"/>
</dbReference>
<evidence type="ECO:0000313" key="2">
    <source>
        <dbReference type="EMBL" id="SKB02089.1"/>
    </source>
</evidence>
<protein>
    <submittedName>
        <fullName evidence="2">Helix-turn-helix domain-containing protein</fullName>
    </submittedName>
</protein>
<sequence length="297" mass="32841">MSTDSQSLVATAAHRHDGHMDRPALADFLRRRREALKPRDVGLLDGSRRRTPGLKREEVALLVGMSTDYYSRLEQQRGPQPSEQMVAAIARGLRLTPDERDHLFRLTGHNAPRRALATHHVAPALMRVLDRLDDTPALVLSDLGETLAQNAMATALLGDETRFTGLAASAVYRWFTDPGARSRYPQRDHDHQSRIQVAALRASVSASGGSERGRAIVSELLATSEEFATIWELHEVRNRFDDHKTLVHPEIGEIEVDCQALFTENLSQALLVLTASPGTEAAEKLALLQVVGHQTFA</sequence>
<dbReference type="SMART" id="SM00530">
    <property type="entry name" value="HTH_XRE"/>
    <property type="match status" value="1"/>
</dbReference>
<dbReference type="AlphaFoldDB" id="A0A1T4YJW9"/>
<accession>A0A1T4YJW9</accession>
<dbReference type="Gene3D" id="1.10.260.40">
    <property type="entry name" value="lambda repressor-like DNA-binding domains"/>
    <property type="match status" value="1"/>
</dbReference>
<dbReference type="Pfam" id="PF13560">
    <property type="entry name" value="HTH_31"/>
    <property type="match status" value="1"/>
</dbReference>
<dbReference type="InterPro" id="IPR041413">
    <property type="entry name" value="MLTR_LBD"/>
</dbReference>
<dbReference type="CDD" id="cd00093">
    <property type="entry name" value="HTH_XRE"/>
    <property type="match status" value="1"/>
</dbReference>
<name>A0A1T4YJW9_9MICO</name>
<dbReference type="Pfam" id="PF17765">
    <property type="entry name" value="MLTR_LBD"/>
    <property type="match status" value="1"/>
</dbReference>